<accession>A0AAD1YBP8</accession>
<comment type="caution">
    <text evidence="2">The sequence shown here is derived from an EMBL/GenBank/DDBJ whole genome shotgun (WGS) entry which is preliminary data.</text>
</comment>
<evidence type="ECO:0000256" key="1">
    <source>
        <dbReference type="SAM" id="Coils"/>
    </source>
</evidence>
<evidence type="ECO:0000313" key="2">
    <source>
        <dbReference type="EMBL" id="CAI2387850.1"/>
    </source>
</evidence>
<keyword evidence="3" id="KW-1185">Reference proteome</keyword>
<dbReference type="InterPro" id="IPR014756">
    <property type="entry name" value="Ig_E-set"/>
</dbReference>
<protein>
    <submittedName>
        <fullName evidence="2">Uncharacterized protein</fullName>
    </submittedName>
</protein>
<dbReference type="Gene3D" id="2.60.40.10">
    <property type="entry name" value="Immunoglobulins"/>
    <property type="match status" value="1"/>
</dbReference>
<dbReference type="SUPFAM" id="SSF81296">
    <property type="entry name" value="E set domains"/>
    <property type="match status" value="1"/>
</dbReference>
<feature type="coiled-coil region" evidence="1">
    <location>
        <begin position="11"/>
        <end position="45"/>
    </location>
</feature>
<dbReference type="AlphaFoldDB" id="A0AAD1YBP8"/>
<sequence length="730" mass="84897">MAGIEEIFSEIEANNLSNEFYKKELEDLRIENEILASDKKELFAKIIDLEFKIKKFGAQPKSQKYEEFKASHIPKQENDEKSMNITIEYDLPEEYKDEESIAIDIIGNFTEWIPHEMEKDEEVPFRYKHTVSLRRGYKHRYQFLINGDEHIDESKKSSVKFDGRKTNYIMVPLLALEKMNEGRIESFMCQDVDSPSLLDYPSFVPEEIAKRLSSENIKEEDKENNMRLKEFVLSKMNQCADLVHKKEFLEAKILESGKEKDKVIFRAQYKELDSEFCKVGLALKKAVKDRIILSTLNNPAIFEIIEYNTSDNTIRARRIYDQNKLLLDNIQGGGTDTFNREDIFSRINFLTLKEEASVRMEMQKDIHKFKIFYQIDNSFGESECLPMAVEPSFISLNDYHINYNKTQFCIGSISSNSYGNVQFIERKIDQNAGFISNSVFEVWTNEVNDKVYNIIHCHINDMSDSVPVATEYLEEGESISDYMNFDTDSAGQILRYKILIQNHKILTVLYNYGESIDEIPFKEIKIPLGDDYYQIKNKESEDQTMIVKVSKIPISMTCAHNKDDLKHMNIQTVEHEPISHCRLRYFERLPGYVDLEMVSSDNCMSLYEGEYKFSAPICIIEKADEMQKTMILSMEQYQKEQTISGVNQAVETLEKLVEENKFAKYDSLEEMKTAFQSLKISEEKIGDLLGGDTIENEELTSKAKQATMMSSKILRGMAAEMRMMAMRKKT</sequence>
<reference evidence="2" key="1">
    <citation type="submission" date="2023-07" db="EMBL/GenBank/DDBJ databases">
        <authorList>
            <consortium name="AG Swart"/>
            <person name="Singh M."/>
            <person name="Singh A."/>
            <person name="Seah K."/>
            <person name="Emmerich C."/>
        </authorList>
    </citation>
    <scope>NUCLEOTIDE SEQUENCE</scope>
    <source>
        <strain evidence="2">DP1</strain>
    </source>
</reference>
<evidence type="ECO:0000313" key="3">
    <source>
        <dbReference type="Proteomes" id="UP001295684"/>
    </source>
</evidence>
<name>A0AAD1YBP8_EUPCR</name>
<dbReference type="InterPro" id="IPR013783">
    <property type="entry name" value="Ig-like_fold"/>
</dbReference>
<dbReference type="Proteomes" id="UP001295684">
    <property type="component" value="Unassembled WGS sequence"/>
</dbReference>
<keyword evidence="1" id="KW-0175">Coiled coil</keyword>
<proteinExistence type="predicted"/>
<organism evidence="2 3">
    <name type="scientific">Euplotes crassus</name>
    <dbReference type="NCBI Taxonomy" id="5936"/>
    <lineage>
        <taxon>Eukaryota</taxon>
        <taxon>Sar</taxon>
        <taxon>Alveolata</taxon>
        <taxon>Ciliophora</taxon>
        <taxon>Intramacronucleata</taxon>
        <taxon>Spirotrichea</taxon>
        <taxon>Hypotrichia</taxon>
        <taxon>Euplotida</taxon>
        <taxon>Euplotidae</taxon>
        <taxon>Moneuplotes</taxon>
    </lineage>
</organism>
<dbReference type="EMBL" id="CAMPGE010030333">
    <property type="protein sequence ID" value="CAI2387850.1"/>
    <property type="molecule type" value="Genomic_DNA"/>
</dbReference>
<gene>
    <name evidence="2" type="ORF">ECRASSUSDP1_LOCUS29484</name>
</gene>